<evidence type="ECO:0000313" key="2">
    <source>
        <dbReference type="Proteomes" id="UP001215280"/>
    </source>
</evidence>
<keyword evidence="2" id="KW-1185">Reference proteome</keyword>
<dbReference type="AlphaFoldDB" id="A0AAD7HWF2"/>
<sequence>MKPACLFESIIVSVCTRVENLWAVRAGAFLIHHAQNAVGVRLPLRQIYINAMPLFHALPPDHHIFSELTHVELIGPPSEGIDVICSTITRLPRLTHLAFNDEEFIPMCPHFLENCALLSVLVSLDGKPLPASAFDQYEGVLAQDPRFVVMFPENWAADWWQGVYAGRDY</sequence>
<dbReference type="Proteomes" id="UP001215280">
    <property type="component" value="Unassembled WGS sequence"/>
</dbReference>
<accession>A0AAD7HWF2</accession>
<gene>
    <name evidence="1" type="ORF">DFH07DRAFT_177403</name>
</gene>
<organism evidence="1 2">
    <name type="scientific">Mycena maculata</name>
    <dbReference type="NCBI Taxonomy" id="230809"/>
    <lineage>
        <taxon>Eukaryota</taxon>
        <taxon>Fungi</taxon>
        <taxon>Dikarya</taxon>
        <taxon>Basidiomycota</taxon>
        <taxon>Agaricomycotina</taxon>
        <taxon>Agaricomycetes</taxon>
        <taxon>Agaricomycetidae</taxon>
        <taxon>Agaricales</taxon>
        <taxon>Marasmiineae</taxon>
        <taxon>Mycenaceae</taxon>
        <taxon>Mycena</taxon>
    </lineage>
</organism>
<comment type="caution">
    <text evidence="1">The sequence shown here is derived from an EMBL/GenBank/DDBJ whole genome shotgun (WGS) entry which is preliminary data.</text>
</comment>
<evidence type="ECO:0000313" key="1">
    <source>
        <dbReference type="EMBL" id="KAJ7729845.1"/>
    </source>
</evidence>
<name>A0AAD7HWF2_9AGAR</name>
<reference evidence="1" key="1">
    <citation type="submission" date="2023-03" db="EMBL/GenBank/DDBJ databases">
        <title>Massive genome expansion in bonnet fungi (Mycena s.s.) driven by repeated elements and novel gene families across ecological guilds.</title>
        <authorList>
            <consortium name="Lawrence Berkeley National Laboratory"/>
            <person name="Harder C.B."/>
            <person name="Miyauchi S."/>
            <person name="Viragh M."/>
            <person name="Kuo A."/>
            <person name="Thoen E."/>
            <person name="Andreopoulos B."/>
            <person name="Lu D."/>
            <person name="Skrede I."/>
            <person name="Drula E."/>
            <person name="Henrissat B."/>
            <person name="Morin E."/>
            <person name="Kohler A."/>
            <person name="Barry K."/>
            <person name="LaButti K."/>
            <person name="Morin E."/>
            <person name="Salamov A."/>
            <person name="Lipzen A."/>
            <person name="Mereny Z."/>
            <person name="Hegedus B."/>
            <person name="Baldrian P."/>
            <person name="Stursova M."/>
            <person name="Weitz H."/>
            <person name="Taylor A."/>
            <person name="Grigoriev I.V."/>
            <person name="Nagy L.G."/>
            <person name="Martin F."/>
            <person name="Kauserud H."/>
        </authorList>
    </citation>
    <scope>NUCLEOTIDE SEQUENCE</scope>
    <source>
        <strain evidence="1">CBHHK188m</strain>
    </source>
</reference>
<dbReference type="EMBL" id="JARJLG010000195">
    <property type="protein sequence ID" value="KAJ7729845.1"/>
    <property type="molecule type" value="Genomic_DNA"/>
</dbReference>
<proteinExistence type="predicted"/>
<protein>
    <submittedName>
        <fullName evidence="1">Uncharacterized protein</fullName>
    </submittedName>
</protein>